<dbReference type="GO" id="GO:0004483">
    <property type="term" value="F:methyltransferase cap1 activity"/>
    <property type="evidence" value="ECO:0007669"/>
    <property type="project" value="TreeGrafter"/>
</dbReference>
<dbReference type="PANTHER" id="PTHR16121">
    <property type="entry name" value="CAP-SPECIFIC MRNA (NUCLEOSIDE-2'-O-)-METHYLTRANSFERASE 1-RELATED"/>
    <property type="match status" value="1"/>
</dbReference>
<evidence type="ECO:0000256" key="6">
    <source>
        <dbReference type="ARBA" id="ARBA00049477"/>
    </source>
</evidence>
<evidence type="ECO:0000259" key="8">
    <source>
        <dbReference type="PROSITE" id="PS51614"/>
    </source>
</evidence>
<comment type="catalytic activity">
    <reaction evidence="6">
        <text>a 5'-end (N(7)-methyl 5'-triphosphoguanosine)-(2'-O-methyl-ribonucleoside)-(ribonucleotide) in mRNA + S-adenosyl-L-methionine = a 5'-end (N(7)-methyl 5'-triphosphoguanosine)-(2'-O-methyl-ribonucleoside)-(2'-O-methyl-ribonucleotide) in mRNA + S-adenosyl-L-homocysteine + H(+)</text>
        <dbReference type="Rhea" id="RHEA:67024"/>
        <dbReference type="Rhea" id="RHEA-COMP:17169"/>
        <dbReference type="Rhea" id="RHEA-COMP:17170"/>
        <dbReference type="ChEBI" id="CHEBI:15378"/>
        <dbReference type="ChEBI" id="CHEBI:57856"/>
        <dbReference type="ChEBI" id="CHEBI:59789"/>
        <dbReference type="ChEBI" id="CHEBI:167612"/>
        <dbReference type="ChEBI" id="CHEBI:167614"/>
        <dbReference type="EC" id="2.1.1.296"/>
    </reaction>
</comment>
<dbReference type="AlphaFoldDB" id="A0A0N4WM11"/>
<dbReference type="EC" id="2.1.1.296" evidence="1"/>
<dbReference type="WBParaSite" id="HPLM_0001221701-mRNA-1">
    <property type="protein sequence ID" value="HPLM_0001221701-mRNA-1"/>
    <property type="gene ID" value="HPLM_0001221701"/>
</dbReference>
<feature type="binding site" evidence="7">
    <location>
        <position position="156"/>
    </location>
    <ligand>
        <name>S-adenosyl-L-methionine</name>
        <dbReference type="ChEBI" id="CHEBI:59789"/>
    </ligand>
</feature>
<dbReference type="Proteomes" id="UP000268014">
    <property type="component" value="Unassembled WGS sequence"/>
</dbReference>
<dbReference type="Gene3D" id="3.40.50.12760">
    <property type="match status" value="1"/>
</dbReference>
<protein>
    <recommendedName>
        <fullName evidence="2">Cap-specific mRNA (nucleoside-2'-O-)-methyltransferase 2</fullName>
        <ecNumber evidence="1">2.1.1.296</ecNumber>
    </recommendedName>
</protein>
<dbReference type="EMBL" id="UZAF01017792">
    <property type="protein sequence ID" value="VDO45028.1"/>
    <property type="molecule type" value="Genomic_DNA"/>
</dbReference>
<organism evidence="11">
    <name type="scientific">Haemonchus placei</name>
    <name type="common">Barber's pole worm</name>
    <dbReference type="NCBI Taxonomy" id="6290"/>
    <lineage>
        <taxon>Eukaryota</taxon>
        <taxon>Metazoa</taxon>
        <taxon>Ecdysozoa</taxon>
        <taxon>Nematoda</taxon>
        <taxon>Chromadorea</taxon>
        <taxon>Rhabditida</taxon>
        <taxon>Rhabditina</taxon>
        <taxon>Rhabditomorpha</taxon>
        <taxon>Strongyloidea</taxon>
        <taxon>Trichostrongylidae</taxon>
        <taxon>Haemonchus</taxon>
    </lineage>
</organism>
<evidence type="ECO:0000313" key="11">
    <source>
        <dbReference type="WBParaSite" id="HPLM_0001221701-mRNA-1"/>
    </source>
</evidence>
<evidence type="ECO:0000256" key="4">
    <source>
        <dbReference type="ARBA" id="ARBA00022679"/>
    </source>
</evidence>
<reference evidence="11" key="1">
    <citation type="submission" date="2017-02" db="UniProtKB">
        <authorList>
            <consortium name="WormBaseParasite"/>
        </authorList>
    </citation>
    <scope>IDENTIFICATION</scope>
</reference>
<evidence type="ECO:0000313" key="9">
    <source>
        <dbReference type="EMBL" id="VDO45028.1"/>
    </source>
</evidence>
<keyword evidence="10" id="KW-1185">Reference proteome</keyword>
<dbReference type="GO" id="GO:0005737">
    <property type="term" value="C:cytoplasm"/>
    <property type="evidence" value="ECO:0007669"/>
    <property type="project" value="TreeGrafter"/>
</dbReference>
<feature type="domain" description="Adrift-type SAM-dependent 2'-O-MTase" evidence="8">
    <location>
        <begin position="98"/>
        <end position="309"/>
    </location>
</feature>
<dbReference type="GO" id="GO:0032259">
    <property type="term" value="P:methylation"/>
    <property type="evidence" value="ECO:0007669"/>
    <property type="project" value="UniProtKB-KW"/>
</dbReference>
<proteinExistence type="predicted"/>
<evidence type="ECO:0000256" key="1">
    <source>
        <dbReference type="ARBA" id="ARBA00012770"/>
    </source>
</evidence>
<evidence type="ECO:0000256" key="2">
    <source>
        <dbReference type="ARBA" id="ARBA00021134"/>
    </source>
</evidence>
<reference evidence="9 10" key="2">
    <citation type="submission" date="2018-11" db="EMBL/GenBank/DDBJ databases">
        <authorList>
            <consortium name="Pathogen Informatics"/>
        </authorList>
    </citation>
    <scope>NUCLEOTIDE SEQUENCE [LARGE SCALE GENOMIC DNA]</scope>
    <source>
        <strain evidence="9 10">MHpl1</strain>
    </source>
</reference>
<dbReference type="InterPro" id="IPR002877">
    <property type="entry name" value="RNA_MeTrfase_FtsJ_dom"/>
</dbReference>
<evidence type="ECO:0000313" key="10">
    <source>
        <dbReference type="Proteomes" id="UP000268014"/>
    </source>
</evidence>
<accession>A0A0N4WM11</accession>
<dbReference type="STRING" id="6290.A0A0N4WM11"/>
<dbReference type="InterPro" id="IPR050851">
    <property type="entry name" value="mRNA_Cap_2O-Ribose_MeTrfase"/>
</dbReference>
<evidence type="ECO:0000256" key="3">
    <source>
        <dbReference type="ARBA" id="ARBA00022603"/>
    </source>
</evidence>
<dbReference type="InterPro" id="IPR029063">
    <property type="entry name" value="SAM-dependent_MTases_sf"/>
</dbReference>
<dbReference type="InterPro" id="IPR025807">
    <property type="entry name" value="Adrift-typ_MeTrfase"/>
</dbReference>
<dbReference type="GO" id="GO:0120550">
    <property type="term" value="F:methyltransferase cap2 activity"/>
    <property type="evidence" value="ECO:0007669"/>
    <property type="project" value="UniProtKB-EC"/>
</dbReference>
<dbReference type="SUPFAM" id="SSF53335">
    <property type="entry name" value="S-adenosyl-L-methionine-dependent methyltransferases"/>
    <property type="match status" value="1"/>
</dbReference>
<dbReference type="OrthoDB" id="429597at2759"/>
<keyword evidence="5 7" id="KW-0949">S-adenosyl-L-methionine</keyword>
<sequence>MRPLKIKKMVRSPETGLTVAASVEREFCIRNNGKWCEENASSSTSLERIANELKELKEQIGAICAGDVDNIRKWRIHTQTTHPLSAAPKLLREQFHCNATSQAYCKFLEILVRYPRLLHIHPSCKCLRSFHLCEAPGHFISVLDRFLCTFYSKMDWFWEANSLNPHYEGTSACDMLLEDEIILGQPERWCFGKDDSGDITKWNDDYVGSLTCNGCFNLVTADGSLYTQDLPSEQESKTLPLLESEFRIALQLLANGGSLIVKIYTTYLPKTRLLISSIASHFDDVFVFKPMSSKGGNNERYLICMGFNRSESSNCDETTGSGVLLNCEAYFSGLQSSFIRANLDSYNTITKAEVGRYRDHVLREFHKRALTNYIGNPLRVSHLNQEPQERPWIGMFGQNYVETLRRICDGQSALEFLKNFHQCDVMTEHENIGNVEVEFAENELEFFEWPMQALLDVKVIVTAPRVAEVLHSLFVPPGLLRSLKIWQSEALVDLCSSSPPYEDGGGRYLQSLQFCGVISVDAYQLRSQKDWCYLLSNLLEAVREEKISELKLVWSASSIPLVLSRFSASVIAMMCVMFFQFRFGDHDVLATFSKPNYSEDIPTTLESYLSKLTLAASSQMERVHCFVPTAMLAMLHPYLLDLNRRQWQVLLSGMDLSTVVDKDVEAL</sequence>
<keyword evidence="4 7" id="KW-0808">Transferase</keyword>
<dbReference type="PROSITE" id="PS51614">
    <property type="entry name" value="SAM_MT_ADRIFT"/>
    <property type="match status" value="1"/>
</dbReference>
<feature type="binding site" evidence="7">
    <location>
        <position position="137"/>
    </location>
    <ligand>
        <name>S-adenosyl-L-methionine</name>
        <dbReference type="ChEBI" id="CHEBI:59789"/>
    </ligand>
</feature>
<gene>
    <name evidence="9" type="ORF">HPLM_LOCUS12209</name>
</gene>
<name>A0A0N4WM11_HAEPC</name>
<dbReference type="Pfam" id="PF01728">
    <property type="entry name" value="FtsJ"/>
    <property type="match status" value="1"/>
</dbReference>
<keyword evidence="3 7" id="KW-0489">Methyltransferase</keyword>
<evidence type="ECO:0000256" key="7">
    <source>
        <dbReference type="PROSITE-ProRule" id="PRU00946"/>
    </source>
</evidence>
<dbReference type="OMA" id="WCEENAS"/>
<feature type="active site" description="Proton acceptor" evidence="7">
    <location>
        <position position="262"/>
    </location>
</feature>
<dbReference type="PANTHER" id="PTHR16121:SF2">
    <property type="entry name" value="CAP-SPECIFIC MRNA (NUCLEOSIDE-2'-O-)-METHYLTRANSFERASE 2"/>
    <property type="match status" value="1"/>
</dbReference>
<evidence type="ECO:0000256" key="5">
    <source>
        <dbReference type="ARBA" id="ARBA00022691"/>
    </source>
</evidence>
<feature type="binding site" evidence="7">
    <location>
        <position position="222"/>
    </location>
    <ligand>
        <name>S-adenosyl-L-methionine</name>
        <dbReference type="ChEBI" id="CHEBI:59789"/>
    </ligand>
</feature>
<dbReference type="GO" id="GO:0005634">
    <property type="term" value="C:nucleus"/>
    <property type="evidence" value="ECO:0007669"/>
    <property type="project" value="UniProtKB-ARBA"/>
</dbReference>
<dbReference type="GO" id="GO:0006370">
    <property type="term" value="P:7-methylguanosine mRNA capping"/>
    <property type="evidence" value="ECO:0007669"/>
    <property type="project" value="TreeGrafter"/>
</dbReference>